<proteinExistence type="predicted"/>
<evidence type="ECO:0000256" key="1">
    <source>
        <dbReference type="SAM" id="SignalP"/>
    </source>
</evidence>
<dbReference type="Gene3D" id="3.40.50.1820">
    <property type="entry name" value="alpha/beta hydrolase"/>
    <property type="match status" value="1"/>
</dbReference>
<accession>A0AAV4EGB5</accession>
<organism evidence="3 4">
    <name type="scientific">Elysia marginata</name>
    <dbReference type="NCBI Taxonomy" id="1093978"/>
    <lineage>
        <taxon>Eukaryota</taxon>
        <taxon>Metazoa</taxon>
        <taxon>Spiralia</taxon>
        <taxon>Lophotrochozoa</taxon>
        <taxon>Mollusca</taxon>
        <taxon>Gastropoda</taxon>
        <taxon>Heterobranchia</taxon>
        <taxon>Euthyneura</taxon>
        <taxon>Panpulmonata</taxon>
        <taxon>Sacoglossa</taxon>
        <taxon>Placobranchoidea</taxon>
        <taxon>Plakobranchidae</taxon>
        <taxon>Elysia</taxon>
    </lineage>
</organism>
<keyword evidence="4" id="KW-1185">Reference proteome</keyword>
<dbReference type="InterPro" id="IPR013094">
    <property type="entry name" value="AB_hydrolase_3"/>
</dbReference>
<dbReference type="Pfam" id="PF07859">
    <property type="entry name" value="Abhydrolase_3"/>
    <property type="match status" value="1"/>
</dbReference>
<evidence type="ECO:0000259" key="2">
    <source>
        <dbReference type="Pfam" id="PF07859"/>
    </source>
</evidence>
<feature type="chain" id="PRO_5043371617" evidence="1">
    <location>
        <begin position="19"/>
        <end position="228"/>
    </location>
</feature>
<reference evidence="3 4" key="1">
    <citation type="journal article" date="2021" name="Elife">
        <title>Chloroplast acquisition without the gene transfer in kleptoplastic sea slugs, Plakobranchus ocellatus.</title>
        <authorList>
            <person name="Maeda T."/>
            <person name="Takahashi S."/>
            <person name="Yoshida T."/>
            <person name="Shimamura S."/>
            <person name="Takaki Y."/>
            <person name="Nagai Y."/>
            <person name="Toyoda A."/>
            <person name="Suzuki Y."/>
            <person name="Arimoto A."/>
            <person name="Ishii H."/>
            <person name="Satoh N."/>
            <person name="Nishiyama T."/>
            <person name="Hasebe M."/>
            <person name="Maruyama T."/>
            <person name="Minagawa J."/>
            <person name="Obokata J."/>
            <person name="Shigenobu S."/>
        </authorList>
    </citation>
    <scope>NUCLEOTIDE SEQUENCE [LARGE SCALE GENOMIC DNA]</scope>
</reference>
<feature type="domain" description="Alpha/beta hydrolase fold-3" evidence="2">
    <location>
        <begin position="124"/>
        <end position="189"/>
    </location>
</feature>
<dbReference type="SUPFAM" id="SSF53474">
    <property type="entry name" value="alpha/beta-Hydrolases"/>
    <property type="match status" value="1"/>
</dbReference>
<keyword evidence="1" id="KW-0732">Signal</keyword>
<gene>
    <name evidence="3" type="ORF">ElyMa_001798100</name>
</gene>
<dbReference type="InterPro" id="IPR029058">
    <property type="entry name" value="AB_hydrolase_fold"/>
</dbReference>
<dbReference type="EMBL" id="BMAT01003644">
    <property type="protein sequence ID" value="GFR59568.1"/>
    <property type="molecule type" value="Genomic_DNA"/>
</dbReference>
<feature type="signal peptide" evidence="1">
    <location>
        <begin position="1"/>
        <end position="18"/>
    </location>
</feature>
<sequence length="228" mass="25607">MTHDTLFTFQILIQPVLQALTFNTPSYRDNAYYSLVDRAQMMTNWCYYIGILPISKVLSSMERGRHVNPTVRRMLYFMYLADAEKVGAFSADENAQDSSVLPAASATPAQNPDLQEPDYDLEIAQAGVGVEVRVQDMYLAPIMSDDLRKAPSAVIMTGEQDIARDDGLVYASKLTKAGVNITLKRIPGIGQGHMAPLLPRSSYLAGWFTFSDSLWAWEYIYFQVKEKL</sequence>
<evidence type="ECO:0000313" key="3">
    <source>
        <dbReference type="EMBL" id="GFR59568.1"/>
    </source>
</evidence>
<evidence type="ECO:0000313" key="4">
    <source>
        <dbReference type="Proteomes" id="UP000762676"/>
    </source>
</evidence>
<name>A0AAV4EGB5_9GAST</name>
<keyword evidence="3" id="KW-0378">Hydrolase</keyword>
<dbReference type="GO" id="GO:0016787">
    <property type="term" value="F:hydrolase activity"/>
    <property type="evidence" value="ECO:0007669"/>
    <property type="project" value="UniProtKB-KW"/>
</dbReference>
<protein>
    <submittedName>
        <fullName evidence="3">Neutral cholesterol ester hydrolase 1</fullName>
    </submittedName>
</protein>
<dbReference type="Proteomes" id="UP000762676">
    <property type="component" value="Unassembled WGS sequence"/>
</dbReference>
<comment type="caution">
    <text evidence="3">The sequence shown here is derived from an EMBL/GenBank/DDBJ whole genome shotgun (WGS) entry which is preliminary data.</text>
</comment>
<dbReference type="AlphaFoldDB" id="A0AAV4EGB5"/>